<dbReference type="AlphaFoldDB" id="A0A6B8KL44"/>
<reference evidence="1 2" key="1">
    <citation type="submission" date="2019-11" db="EMBL/GenBank/DDBJ databases">
        <title>The genome sequence of Methylocystis heyeri.</title>
        <authorList>
            <person name="Oshkin I.Y."/>
            <person name="Miroshnikov K."/>
            <person name="Dedysh S.N."/>
        </authorList>
    </citation>
    <scope>NUCLEOTIDE SEQUENCE [LARGE SCALE GENOMIC DNA]</scope>
    <source>
        <strain evidence="1 2">H2</strain>
        <plasmid evidence="1 2">unnamed2</plasmid>
    </source>
</reference>
<sequence length="80" mass="8639">MWKVTYFVAFPFRYVDGEMVAGEPRECRDAFKARSVAAGLAGNADNCGAVAFFRTGDPGLGEFDDAVIIARLGEVDDALM</sequence>
<name>A0A6B8KL44_9HYPH</name>
<dbReference type="Proteomes" id="UP000309061">
    <property type="component" value="Plasmid unnamed2"/>
</dbReference>
<accession>A0A6B8KL44</accession>
<keyword evidence="2" id="KW-1185">Reference proteome</keyword>
<dbReference type="KEGG" id="mhey:H2LOC_021285"/>
<protein>
    <submittedName>
        <fullName evidence="1">Uncharacterized protein</fullName>
    </submittedName>
</protein>
<evidence type="ECO:0000313" key="1">
    <source>
        <dbReference type="EMBL" id="QGM48339.1"/>
    </source>
</evidence>
<geneLocation type="plasmid" evidence="1">
    <name>unnamed2</name>
</geneLocation>
<keyword evidence="1" id="KW-0614">Plasmid</keyword>
<evidence type="ECO:0000313" key="2">
    <source>
        <dbReference type="Proteomes" id="UP000309061"/>
    </source>
</evidence>
<proteinExistence type="predicted"/>
<dbReference type="OrthoDB" id="7220707at2"/>
<organism evidence="1 2">
    <name type="scientific">Methylocystis heyeri</name>
    <dbReference type="NCBI Taxonomy" id="391905"/>
    <lineage>
        <taxon>Bacteria</taxon>
        <taxon>Pseudomonadati</taxon>
        <taxon>Pseudomonadota</taxon>
        <taxon>Alphaproteobacteria</taxon>
        <taxon>Hyphomicrobiales</taxon>
        <taxon>Methylocystaceae</taxon>
        <taxon>Methylocystis</taxon>
    </lineage>
</organism>
<gene>
    <name evidence="1" type="ORF">H2LOC_021285</name>
</gene>
<dbReference type="EMBL" id="CP046054">
    <property type="protein sequence ID" value="QGM48339.1"/>
    <property type="molecule type" value="Genomic_DNA"/>
</dbReference>